<protein>
    <recommendedName>
        <fullName evidence="1">DUF4485 domain-containing protein</fullName>
    </recommendedName>
</protein>
<evidence type="ECO:0000313" key="3">
    <source>
        <dbReference type="Proteomes" id="UP000625711"/>
    </source>
</evidence>
<proteinExistence type="predicted"/>
<sequence length="136" mass="15674">MAEAKAPVDIYDEEFYNNLKLAKILIDQLGRNGDKQICRKWIGKLISMETIDPVVKKNRNSFFKYMLQILRKAVKDSAYKMGFENANQQLADDHYMCKWSKDKRTYIATKPLPGQGALVYMAVARDPSLGWDHPSI</sequence>
<dbReference type="AlphaFoldDB" id="A0A834M9R6"/>
<dbReference type="EMBL" id="JAACXV010013908">
    <property type="protein sequence ID" value="KAF7271725.1"/>
    <property type="molecule type" value="Genomic_DNA"/>
</dbReference>
<dbReference type="InterPro" id="IPR027831">
    <property type="entry name" value="DUF4485"/>
</dbReference>
<comment type="caution">
    <text evidence="2">The sequence shown here is derived from an EMBL/GenBank/DDBJ whole genome shotgun (WGS) entry which is preliminary data.</text>
</comment>
<dbReference type="Pfam" id="PF14846">
    <property type="entry name" value="DUF4485"/>
    <property type="match status" value="1"/>
</dbReference>
<accession>A0A834M9R6</accession>
<organism evidence="2 3">
    <name type="scientific">Rhynchophorus ferrugineus</name>
    <name type="common">Red palm weevil</name>
    <name type="synonym">Curculio ferrugineus</name>
    <dbReference type="NCBI Taxonomy" id="354439"/>
    <lineage>
        <taxon>Eukaryota</taxon>
        <taxon>Metazoa</taxon>
        <taxon>Ecdysozoa</taxon>
        <taxon>Arthropoda</taxon>
        <taxon>Hexapoda</taxon>
        <taxon>Insecta</taxon>
        <taxon>Pterygota</taxon>
        <taxon>Neoptera</taxon>
        <taxon>Endopterygota</taxon>
        <taxon>Coleoptera</taxon>
        <taxon>Polyphaga</taxon>
        <taxon>Cucujiformia</taxon>
        <taxon>Curculionidae</taxon>
        <taxon>Dryophthorinae</taxon>
        <taxon>Rhynchophorus</taxon>
    </lineage>
</organism>
<dbReference type="Proteomes" id="UP000625711">
    <property type="component" value="Unassembled WGS sequence"/>
</dbReference>
<name>A0A834M9R6_RHYFE</name>
<keyword evidence="3" id="KW-1185">Reference proteome</keyword>
<evidence type="ECO:0000313" key="2">
    <source>
        <dbReference type="EMBL" id="KAF7271725.1"/>
    </source>
</evidence>
<dbReference type="OrthoDB" id="6599787at2759"/>
<reference evidence="2" key="1">
    <citation type="submission" date="2020-08" db="EMBL/GenBank/DDBJ databases">
        <title>Genome sequencing and assembly of the red palm weevil Rhynchophorus ferrugineus.</title>
        <authorList>
            <person name="Dias G.B."/>
            <person name="Bergman C.M."/>
            <person name="Manee M."/>
        </authorList>
    </citation>
    <scope>NUCLEOTIDE SEQUENCE</scope>
    <source>
        <strain evidence="2">AA-2017</strain>
        <tissue evidence="2">Whole larva</tissue>
    </source>
</reference>
<feature type="domain" description="DUF4485" evidence="1">
    <location>
        <begin position="12"/>
        <end position="73"/>
    </location>
</feature>
<evidence type="ECO:0000259" key="1">
    <source>
        <dbReference type="Pfam" id="PF14846"/>
    </source>
</evidence>
<gene>
    <name evidence="2" type="ORF">GWI33_015434</name>
</gene>